<dbReference type="OrthoDB" id="3254362at2"/>
<reference evidence="2 3" key="1">
    <citation type="submission" date="2016-10" db="EMBL/GenBank/DDBJ databases">
        <authorList>
            <person name="de Groot N.N."/>
        </authorList>
    </citation>
    <scope>NUCLEOTIDE SEQUENCE [LARGE SCALE GENOMIC DNA]</scope>
    <source>
        <strain evidence="2 3">DSM 22126</strain>
    </source>
</reference>
<dbReference type="AlphaFoldDB" id="A0A1H1R720"/>
<dbReference type="Proteomes" id="UP000185663">
    <property type="component" value="Chromosome I"/>
</dbReference>
<evidence type="ECO:0000313" key="2">
    <source>
        <dbReference type="EMBL" id="SDS31562.1"/>
    </source>
</evidence>
<dbReference type="EMBL" id="LT629776">
    <property type="protein sequence ID" value="SDS31562.1"/>
    <property type="molecule type" value="Genomic_DNA"/>
</dbReference>
<evidence type="ECO:0000313" key="3">
    <source>
        <dbReference type="Proteomes" id="UP000185663"/>
    </source>
</evidence>
<dbReference type="eggNOG" id="ENOG50337CU">
    <property type="taxonomic scope" value="Bacteria"/>
</dbReference>
<organism evidence="2 3">
    <name type="scientific">Paraoerskovia marina</name>
    <dbReference type="NCBI Taxonomy" id="545619"/>
    <lineage>
        <taxon>Bacteria</taxon>
        <taxon>Bacillati</taxon>
        <taxon>Actinomycetota</taxon>
        <taxon>Actinomycetes</taxon>
        <taxon>Micrococcales</taxon>
        <taxon>Cellulomonadaceae</taxon>
        <taxon>Paraoerskovia</taxon>
    </lineage>
</organism>
<sequence>MSDDPAVWRERRRDAAQEKARAMDELRRADSAIAARAIAEFVAEAGRRGLEPEPLRARGYDGRSTYRTPLRGWYLRKNRSVAVGTDGLFYVLSAPGGLTARLRGVSPEPSDPPRVLGAGGRDGESIDITDALALVLNQVSPPEPNG</sequence>
<feature type="region of interest" description="Disordered" evidence="1">
    <location>
        <begin position="101"/>
        <end position="123"/>
    </location>
</feature>
<accession>A0A1H1R720</accession>
<evidence type="ECO:0000256" key="1">
    <source>
        <dbReference type="SAM" id="MobiDB-lite"/>
    </source>
</evidence>
<protein>
    <submittedName>
        <fullName evidence="2">Uncharacterized protein</fullName>
    </submittedName>
</protein>
<dbReference type="STRING" id="545619.SAMN04489860_1277"/>
<name>A0A1H1R720_9CELL</name>
<keyword evidence="3" id="KW-1185">Reference proteome</keyword>
<dbReference type="RefSeq" id="WP_083371983.1">
    <property type="nucleotide sequence ID" value="NZ_LT629776.1"/>
</dbReference>
<proteinExistence type="predicted"/>
<gene>
    <name evidence="2" type="ORF">SAMN04489860_1277</name>
</gene>